<dbReference type="EMBL" id="CP065321">
    <property type="protein sequence ID" value="QQR31512.1"/>
    <property type="molecule type" value="Genomic_DNA"/>
</dbReference>
<reference evidence="2 4" key="3">
    <citation type="submission" date="2020-11" db="EMBL/GenBank/DDBJ databases">
        <title>Closed and high quality bacterial genomes of the OMM12 community.</title>
        <authorList>
            <person name="Marbouty M."/>
            <person name="Lamy-Besnier Q."/>
            <person name="Debarbieux L."/>
            <person name="Koszul R."/>
        </authorList>
    </citation>
    <scope>NUCLEOTIDE SEQUENCE [LARGE SCALE GENOMIC DNA]</scope>
    <source>
        <strain evidence="2 4">KB18</strain>
    </source>
</reference>
<evidence type="ECO:0000313" key="4">
    <source>
        <dbReference type="Proteomes" id="UP000596035"/>
    </source>
</evidence>
<reference evidence="1" key="1">
    <citation type="journal article" date="2017" name="Genome Announc.">
        <title>High-Quality Whole-Genome Sequences of the Oligo-Mouse-Microbiota Bacterial Community.</title>
        <authorList>
            <person name="Garzetti D."/>
            <person name="Brugiroux S."/>
            <person name="Bunk B."/>
            <person name="Pukall R."/>
            <person name="McCoy K.D."/>
            <person name="Macpherson A.J."/>
            <person name="Stecher B."/>
        </authorList>
    </citation>
    <scope>NUCLEOTIDE SEQUENCE</scope>
    <source>
        <strain evidence="1">KB18</strain>
    </source>
</reference>
<dbReference type="Proteomes" id="UP000596035">
    <property type="component" value="Chromosome"/>
</dbReference>
<name>A0A1Z2XUY9_9FIRM</name>
<reference evidence="3" key="2">
    <citation type="submission" date="2017-05" db="EMBL/GenBank/DDBJ databases">
        <title>Improved OligoMM genomes.</title>
        <authorList>
            <person name="Garzetti D."/>
        </authorList>
    </citation>
    <scope>NUCLEOTIDE SEQUENCE [LARGE SCALE GENOMIC DNA]</scope>
    <source>
        <strain evidence="3">KB18</strain>
    </source>
</reference>
<dbReference type="NCBIfam" id="TIGR04223">
    <property type="entry name" value="quorum_AgrD"/>
    <property type="match status" value="1"/>
</dbReference>
<evidence type="ECO:0000313" key="2">
    <source>
        <dbReference type="EMBL" id="QQR31512.1"/>
    </source>
</evidence>
<keyword evidence="3" id="KW-1185">Reference proteome</keyword>
<organism evidence="2 4">
    <name type="scientific">Acutalibacter muris</name>
    <dbReference type="NCBI Taxonomy" id="1796620"/>
    <lineage>
        <taxon>Bacteria</taxon>
        <taxon>Bacillati</taxon>
        <taxon>Bacillota</taxon>
        <taxon>Clostridia</taxon>
        <taxon>Eubacteriales</taxon>
        <taxon>Acutalibacteraceae</taxon>
        <taxon>Acutalibacter</taxon>
    </lineage>
</organism>
<gene>
    <name evidence="1" type="ORF">ADH66_17160</name>
    <name evidence="2" type="ORF">I5Q82_07560</name>
</gene>
<dbReference type="AlphaFoldDB" id="A0A1Z2XUY9"/>
<evidence type="ECO:0000313" key="3">
    <source>
        <dbReference type="Proteomes" id="UP000196710"/>
    </source>
</evidence>
<proteinExistence type="predicted"/>
<dbReference type="KEGG" id="amur:ADH66_17160"/>
<sequence>MIKAKDIFSKLAAGMAFFLSAILFVGANTASSTIIHQPKAPESLRRFSKIK</sequence>
<protein>
    <submittedName>
        <fullName evidence="2">Cyclic lactone autoinducer peptide</fullName>
    </submittedName>
</protein>
<dbReference type="InterPro" id="IPR009229">
    <property type="entry name" value="AgrD"/>
</dbReference>
<dbReference type="Proteomes" id="UP000196710">
    <property type="component" value="Chromosome"/>
</dbReference>
<dbReference type="RefSeq" id="WP_084384395.1">
    <property type="nucleotide sequence ID" value="NZ_CAQHGX010000007.1"/>
</dbReference>
<evidence type="ECO:0000313" key="1">
    <source>
        <dbReference type="EMBL" id="ASB42231.1"/>
    </source>
</evidence>
<dbReference type="EMBL" id="CP021422">
    <property type="protein sequence ID" value="ASB42231.1"/>
    <property type="molecule type" value="Genomic_DNA"/>
</dbReference>
<accession>A0A1Z2XUY9</accession>